<evidence type="ECO:0000313" key="2">
    <source>
        <dbReference type="Proteomes" id="UP000019666"/>
    </source>
</evidence>
<dbReference type="AlphaFoldDB" id="A0A017HLK3"/>
<accession>A0A017HLK3</accession>
<dbReference type="RefSeq" id="WP_037278068.1">
    <property type="nucleotide sequence ID" value="NZ_KK088553.1"/>
</dbReference>
<dbReference type="EMBL" id="AOSK01000091">
    <property type="protein sequence ID" value="EYD75200.1"/>
    <property type="molecule type" value="Genomic_DNA"/>
</dbReference>
<gene>
    <name evidence="1" type="ORF">Rumeso_03296</name>
</gene>
<dbReference type="Proteomes" id="UP000019666">
    <property type="component" value="Unassembled WGS sequence"/>
</dbReference>
<keyword evidence="2" id="KW-1185">Reference proteome</keyword>
<comment type="caution">
    <text evidence="1">The sequence shown here is derived from an EMBL/GenBank/DDBJ whole genome shotgun (WGS) entry which is preliminary data.</text>
</comment>
<sequence length="155" mass="16201">MKKVWSIISGIVVAVAGGLKVVSAFTGNEVACDSDTARQLVQQIGQDNIRNDAASAEAFSADRSTFVLSDIKQDAETEGGVRCSATLTAQLDWSDALAGMKTQDAAGFEAALAEKGLAETMVEPNLTSVSYTVEEAEGNMVQVEVSAQAPQAKNN</sequence>
<organism evidence="1 2">
    <name type="scientific">Rubellimicrobium mesophilum DSM 19309</name>
    <dbReference type="NCBI Taxonomy" id="442562"/>
    <lineage>
        <taxon>Bacteria</taxon>
        <taxon>Pseudomonadati</taxon>
        <taxon>Pseudomonadota</taxon>
        <taxon>Alphaproteobacteria</taxon>
        <taxon>Rhodobacterales</taxon>
        <taxon>Roseobacteraceae</taxon>
        <taxon>Rubellimicrobium</taxon>
    </lineage>
</organism>
<proteinExistence type="predicted"/>
<protein>
    <submittedName>
        <fullName evidence="1">Uncharacterized protein</fullName>
    </submittedName>
</protein>
<name>A0A017HLK3_9RHOB</name>
<evidence type="ECO:0000313" key="1">
    <source>
        <dbReference type="EMBL" id="EYD75200.1"/>
    </source>
</evidence>
<reference evidence="1 2" key="1">
    <citation type="submission" date="2013-02" db="EMBL/GenBank/DDBJ databases">
        <authorList>
            <person name="Fiebig A."/>
            <person name="Goeker M."/>
            <person name="Klenk H.-P.P."/>
        </authorList>
    </citation>
    <scope>NUCLEOTIDE SEQUENCE [LARGE SCALE GENOMIC DNA]</scope>
    <source>
        <strain evidence="1 2">DSM 19309</strain>
    </source>
</reference>
<dbReference type="HOGENOM" id="CLU_1694188_0_0_5"/>